<evidence type="ECO:0000256" key="1">
    <source>
        <dbReference type="SAM" id="MobiDB-lite"/>
    </source>
</evidence>
<gene>
    <name evidence="2" type="ORF">C7451_10177</name>
</gene>
<dbReference type="RefSeq" id="WP_110297008.1">
    <property type="nucleotide sequence ID" value="NZ_QJJM01000001.1"/>
</dbReference>
<reference evidence="2 3" key="1">
    <citation type="submission" date="2018-05" db="EMBL/GenBank/DDBJ databases">
        <title>Genomic Encyclopedia of Type Strains, Phase IV (KMG-IV): sequencing the most valuable type-strain genomes for metagenomic binning, comparative biology and taxonomic classification.</title>
        <authorList>
            <person name="Goeker M."/>
        </authorList>
    </citation>
    <scope>NUCLEOTIDE SEQUENCE [LARGE SCALE GENOMIC DNA]</scope>
    <source>
        <strain evidence="2 3">DSM 3183</strain>
    </source>
</reference>
<dbReference type="Proteomes" id="UP000248014">
    <property type="component" value="Unassembled WGS sequence"/>
</dbReference>
<evidence type="ECO:0000313" key="3">
    <source>
        <dbReference type="Proteomes" id="UP000248014"/>
    </source>
</evidence>
<dbReference type="EMBL" id="QJJM01000001">
    <property type="protein sequence ID" value="PXW79015.1"/>
    <property type="molecule type" value="Genomic_DNA"/>
</dbReference>
<proteinExistence type="predicted"/>
<sequence length="326" mass="35199">MMRESRPNIRRARGITADTVRALLGMIHAGTDAAYLPLERIKLADQVKGSLPARRIDPADVPACMRPDCDSYPEKPVFSGFDRATSEAEFTVPAIRGRQGFVIVDEAASFPSVPQSEPPRGCDDGARSALRDPEPTAPSLPADAEEPAHAAADPEERRAGGEHDRVGQAGADQGEPKGRADDSDRAPRVVSRSARPGAATRPARPDAERDAAAPELKVDRLAMIRKIAGQLDLRPATAPSAPIQARPIAAPRNPRKPAPALRADPIAERQARLDAAIRFLKARCILVDCTDRSAMVRRYRVSGKREPMQAEQVIEHARDLGMGEHG</sequence>
<dbReference type="OrthoDB" id="7583564at2"/>
<protein>
    <submittedName>
        <fullName evidence="2">Uncharacterized protein</fullName>
    </submittedName>
</protein>
<name>A0A2V3VG48_9SPHN</name>
<accession>A0A2V3VG48</accession>
<organism evidence="2 3">
    <name type="scientific">Blastomonas natatoria</name>
    <dbReference type="NCBI Taxonomy" id="34015"/>
    <lineage>
        <taxon>Bacteria</taxon>
        <taxon>Pseudomonadati</taxon>
        <taxon>Pseudomonadota</taxon>
        <taxon>Alphaproteobacteria</taxon>
        <taxon>Sphingomonadales</taxon>
        <taxon>Sphingomonadaceae</taxon>
        <taxon>Blastomonas</taxon>
    </lineage>
</organism>
<comment type="caution">
    <text evidence="2">The sequence shown here is derived from an EMBL/GenBank/DDBJ whole genome shotgun (WGS) entry which is preliminary data.</text>
</comment>
<evidence type="ECO:0000313" key="2">
    <source>
        <dbReference type="EMBL" id="PXW79015.1"/>
    </source>
</evidence>
<dbReference type="AlphaFoldDB" id="A0A2V3VG48"/>
<feature type="region of interest" description="Disordered" evidence="1">
    <location>
        <begin position="109"/>
        <end position="214"/>
    </location>
</feature>
<feature type="compositionally biased region" description="Basic and acidic residues" evidence="1">
    <location>
        <begin position="146"/>
        <end position="166"/>
    </location>
</feature>
<feature type="compositionally biased region" description="Basic and acidic residues" evidence="1">
    <location>
        <begin position="120"/>
        <end position="134"/>
    </location>
</feature>
<feature type="compositionally biased region" description="Basic and acidic residues" evidence="1">
    <location>
        <begin position="203"/>
        <end position="214"/>
    </location>
</feature>
<keyword evidence="3" id="KW-1185">Reference proteome</keyword>
<feature type="compositionally biased region" description="Basic and acidic residues" evidence="1">
    <location>
        <begin position="174"/>
        <end position="187"/>
    </location>
</feature>